<feature type="compositionally biased region" description="Low complexity" evidence="1">
    <location>
        <begin position="63"/>
        <end position="75"/>
    </location>
</feature>
<organism evidence="3">
    <name type="scientific">marine sediment metagenome</name>
    <dbReference type="NCBI Taxonomy" id="412755"/>
    <lineage>
        <taxon>unclassified sequences</taxon>
        <taxon>metagenomes</taxon>
        <taxon>ecological metagenomes</taxon>
    </lineage>
</organism>
<evidence type="ECO:0000256" key="1">
    <source>
        <dbReference type="SAM" id="MobiDB-lite"/>
    </source>
</evidence>
<comment type="caution">
    <text evidence="3">The sequence shown here is derived from an EMBL/GenBank/DDBJ whole genome shotgun (WGS) entry which is preliminary data.</text>
</comment>
<keyword evidence="2" id="KW-1133">Transmembrane helix</keyword>
<keyword evidence="2" id="KW-0812">Transmembrane</keyword>
<reference evidence="3" key="1">
    <citation type="journal article" date="2014" name="Front. Microbiol.">
        <title>High frequency of phylogenetically diverse reductive dehalogenase-homologous genes in deep subseafloor sedimentary metagenomes.</title>
        <authorList>
            <person name="Kawai M."/>
            <person name="Futagami T."/>
            <person name="Toyoda A."/>
            <person name="Takaki Y."/>
            <person name="Nishi S."/>
            <person name="Hori S."/>
            <person name="Arai W."/>
            <person name="Tsubouchi T."/>
            <person name="Morono Y."/>
            <person name="Uchiyama I."/>
            <person name="Ito T."/>
            <person name="Fujiyama A."/>
            <person name="Inagaki F."/>
            <person name="Takami H."/>
        </authorList>
    </citation>
    <scope>NUCLEOTIDE SEQUENCE</scope>
    <source>
        <strain evidence="3">Expedition CK06-06</strain>
    </source>
</reference>
<feature type="compositionally biased region" description="Polar residues" evidence="1">
    <location>
        <begin position="76"/>
        <end position="88"/>
    </location>
</feature>
<feature type="region of interest" description="Disordered" evidence="1">
    <location>
        <begin position="58"/>
        <end position="91"/>
    </location>
</feature>
<sequence>MRNPREDSIYRKINQLTAVQIASLSLVVLVVAILAIIQGAELRRANRRISDLEQRITTLENGSDAAEASSSSGLSRQTPTDASRTVDSQLPHLSRLSHGLMSLADDLGDEPAPDRVNAITAALSELETQRVAPADLDPQVAAGVARLYLATERFEKA</sequence>
<evidence type="ECO:0000256" key="2">
    <source>
        <dbReference type="SAM" id="Phobius"/>
    </source>
</evidence>
<evidence type="ECO:0000313" key="3">
    <source>
        <dbReference type="EMBL" id="GAG03793.1"/>
    </source>
</evidence>
<proteinExistence type="predicted"/>
<feature type="transmembrane region" description="Helical" evidence="2">
    <location>
        <begin position="21"/>
        <end position="40"/>
    </location>
</feature>
<gene>
    <name evidence="3" type="ORF">S01H1_34455</name>
</gene>
<dbReference type="EMBL" id="BARS01021455">
    <property type="protein sequence ID" value="GAG03793.1"/>
    <property type="molecule type" value="Genomic_DNA"/>
</dbReference>
<feature type="non-terminal residue" evidence="3">
    <location>
        <position position="157"/>
    </location>
</feature>
<dbReference type="AlphaFoldDB" id="X0UU21"/>
<protein>
    <submittedName>
        <fullName evidence="3">Uncharacterized protein</fullName>
    </submittedName>
</protein>
<keyword evidence="2" id="KW-0472">Membrane</keyword>
<name>X0UU21_9ZZZZ</name>
<accession>X0UU21</accession>